<accession>A0A9P0PHU0</accession>
<organism evidence="11 12">
    <name type="scientific">Acanthoscelides obtectus</name>
    <name type="common">Bean weevil</name>
    <name type="synonym">Bruchus obtectus</name>
    <dbReference type="NCBI Taxonomy" id="200917"/>
    <lineage>
        <taxon>Eukaryota</taxon>
        <taxon>Metazoa</taxon>
        <taxon>Ecdysozoa</taxon>
        <taxon>Arthropoda</taxon>
        <taxon>Hexapoda</taxon>
        <taxon>Insecta</taxon>
        <taxon>Pterygota</taxon>
        <taxon>Neoptera</taxon>
        <taxon>Endopterygota</taxon>
        <taxon>Coleoptera</taxon>
        <taxon>Polyphaga</taxon>
        <taxon>Cucujiformia</taxon>
        <taxon>Chrysomeloidea</taxon>
        <taxon>Chrysomelidae</taxon>
        <taxon>Bruchinae</taxon>
        <taxon>Bruchini</taxon>
        <taxon>Acanthoscelides</taxon>
    </lineage>
</organism>
<evidence type="ECO:0000256" key="3">
    <source>
        <dbReference type="ARBA" id="ARBA00022606"/>
    </source>
</evidence>
<keyword evidence="8" id="KW-0675">Receptor</keyword>
<keyword evidence="5" id="KW-0552">Olfaction</keyword>
<keyword evidence="7 10" id="KW-0472">Membrane</keyword>
<keyword evidence="6 10" id="KW-1133">Transmembrane helix</keyword>
<dbReference type="OrthoDB" id="6725171at2759"/>
<keyword evidence="3" id="KW-0716">Sensory transduction</keyword>
<dbReference type="GO" id="GO:0004984">
    <property type="term" value="F:olfactory receptor activity"/>
    <property type="evidence" value="ECO:0007669"/>
    <property type="project" value="InterPro"/>
</dbReference>
<dbReference type="InterPro" id="IPR004117">
    <property type="entry name" value="7tm6_olfct_rcpt"/>
</dbReference>
<name>A0A9P0PHU0_ACAOB</name>
<evidence type="ECO:0000313" key="11">
    <source>
        <dbReference type="EMBL" id="CAH1986774.1"/>
    </source>
</evidence>
<proteinExistence type="predicted"/>
<dbReference type="GO" id="GO:0005549">
    <property type="term" value="F:odorant binding"/>
    <property type="evidence" value="ECO:0007669"/>
    <property type="project" value="InterPro"/>
</dbReference>
<dbReference type="EMBL" id="CAKOFQ010007005">
    <property type="protein sequence ID" value="CAH1986774.1"/>
    <property type="molecule type" value="Genomic_DNA"/>
</dbReference>
<dbReference type="Pfam" id="PF02949">
    <property type="entry name" value="7tm_6"/>
    <property type="match status" value="1"/>
</dbReference>
<keyword evidence="2" id="KW-1003">Cell membrane</keyword>
<keyword evidence="9" id="KW-0807">Transducer</keyword>
<dbReference type="PANTHER" id="PTHR21137:SF35">
    <property type="entry name" value="ODORANT RECEPTOR 19A-RELATED"/>
    <property type="match status" value="1"/>
</dbReference>
<keyword evidence="12" id="KW-1185">Reference proteome</keyword>
<keyword evidence="4 10" id="KW-0812">Transmembrane</keyword>
<evidence type="ECO:0000313" key="12">
    <source>
        <dbReference type="Proteomes" id="UP001152888"/>
    </source>
</evidence>
<gene>
    <name evidence="11" type="ORF">ACAOBT_LOCUS17437</name>
</gene>
<evidence type="ECO:0000256" key="6">
    <source>
        <dbReference type="ARBA" id="ARBA00022989"/>
    </source>
</evidence>
<evidence type="ECO:0000256" key="5">
    <source>
        <dbReference type="ARBA" id="ARBA00022725"/>
    </source>
</evidence>
<feature type="transmembrane region" description="Helical" evidence="10">
    <location>
        <begin position="84"/>
        <end position="105"/>
    </location>
</feature>
<comment type="subcellular location">
    <subcellularLocation>
        <location evidence="1">Cell membrane</location>
        <topology evidence="1">Multi-pass membrane protein</topology>
    </subcellularLocation>
</comment>
<comment type="caution">
    <text evidence="11">The sequence shown here is derived from an EMBL/GenBank/DDBJ whole genome shotgun (WGS) entry which is preliminary data.</text>
</comment>
<protein>
    <submittedName>
        <fullName evidence="11">Uncharacterized protein</fullName>
    </submittedName>
</protein>
<evidence type="ECO:0000256" key="4">
    <source>
        <dbReference type="ARBA" id="ARBA00022692"/>
    </source>
</evidence>
<dbReference type="Proteomes" id="UP001152888">
    <property type="component" value="Unassembled WGS sequence"/>
</dbReference>
<evidence type="ECO:0000256" key="1">
    <source>
        <dbReference type="ARBA" id="ARBA00004651"/>
    </source>
</evidence>
<dbReference type="PANTHER" id="PTHR21137">
    <property type="entry name" value="ODORANT RECEPTOR"/>
    <property type="match status" value="1"/>
</dbReference>
<dbReference type="GO" id="GO:0007165">
    <property type="term" value="P:signal transduction"/>
    <property type="evidence" value="ECO:0007669"/>
    <property type="project" value="UniProtKB-KW"/>
</dbReference>
<evidence type="ECO:0000256" key="9">
    <source>
        <dbReference type="ARBA" id="ARBA00023224"/>
    </source>
</evidence>
<dbReference type="AlphaFoldDB" id="A0A9P0PHU0"/>
<evidence type="ECO:0000256" key="7">
    <source>
        <dbReference type="ARBA" id="ARBA00023136"/>
    </source>
</evidence>
<evidence type="ECO:0000256" key="10">
    <source>
        <dbReference type="SAM" id="Phobius"/>
    </source>
</evidence>
<evidence type="ECO:0000256" key="2">
    <source>
        <dbReference type="ARBA" id="ARBA00022475"/>
    </source>
</evidence>
<sequence length="145" mass="17197">MQTVFWEPEIDQSKNEDLEAAMNNLIKRTAVWYLLITLSTLLMFLYVPLLSDEDKLIFEAYRIPALGYLGNLGIQAYVGFTHIVYGIFPFDMIFMILVTCTTVQFKMLNEELRSLFDRDLRSEVSNDKFRERFNRCIKHYDFLLQ</sequence>
<dbReference type="GO" id="GO:0005886">
    <property type="term" value="C:plasma membrane"/>
    <property type="evidence" value="ECO:0007669"/>
    <property type="project" value="UniProtKB-SubCell"/>
</dbReference>
<feature type="transmembrane region" description="Helical" evidence="10">
    <location>
        <begin position="30"/>
        <end position="49"/>
    </location>
</feature>
<reference evidence="11" key="1">
    <citation type="submission" date="2022-03" db="EMBL/GenBank/DDBJ databases">
        <authorList>
            <person name="Sayadi A."/>
        </authorList>
    </citation>
    <scope>NUCLEOTIDE SEQUENCE</scope>
</reference>
<evidence type="ECO:0000256" key="8">
    <source>
        <dbReference type="ARBA" id="ARBA00023170"/>
    </source>
</evidence>